<reference evidence="12" key="1">
    <citation type="journal article" date="2014" name="Int. J. Syst. Evol. Microbiol.">
        <title>Complete genome sequence of Corynebacterium casei LMG S-19264T (=DSM 44701T), isolated from a smear-ripened cheese.</title>
        <authorList>
            <consortium name="US DOE Joint Genome Institute (JGI-PGF)"/>
            <person name="Walter F."/>
            <person name="Albersmeier A."/>
            <person name="Kalinowski J."/>
            <person name="Ruckert C."/>
        </authorList>
    </citation>
    <scope>NUCLEOTIDE SEQUENCE</scope>
    <source>
        <strain evidence="12">KCTC 12368</strain>
    </source>
</reference>
<evidence type="ECO:0000256" key="7">
    <source>
        <dbReference type="ARBA" id="ARBA00023237"/>
    </source>
</evidence>
<feature type="domain" description="TonB-dependent receptor-like beta-barrel" evidence="10">
    <location>
        <begin position="330"/>
        <end position="781"/>
    </location>
</feature>
<comment type="subcellular location">
    <subcellularLocation>
        <location evidence="1 8">Cell outer membrane</location>
        <topology evidence="1 8">Multi-pass membrane protein</topology>
    </subcellularLocation>
</comment>
<evidence type="ECO:0000256" key="9">
    <source>
        <dbReference type="RuleBase" id="RU003357"/>
    </source>
</evidence>
<keyword evidence="3 8" id="KW-1134">Transmembrane beta strand</keyword>
<dbReference type="Pfam" id="PF13715">
    <property type="entry name" value="CarbopepD_reg_2"/>
    <property type="match status" value="1"/>
</dbReference>
<evidence type="ECO:0000256" key="6">
    <source>
        <dbReference type="ARBA" id="ARBA00023136"/>
    </source>
</evidence>
<keyword evidence="6 8" id="KW-0472">Membrane</keyword>
<evidence type="ECO:0000256" key="2">
    <source>
        <dbReference type="ARBA" id="ARBA00022448"/>
    </source>
</evidence>
<dbReference type="Gene3D" id="2.60.40.1120">
    <property type="entry name" value="Carboxypeptidase-like, regulatory domain"/>
    <property type="match status" value="1"/>
</dbReference>
<dbReference type="GO" id="GO:0033214">
    <property type="term" value="P:siderophore-iron import into cell"/>
    <property type="evidence" value="ECO:0007669"/>
    <property type="project" value="TreeGrafter"/>
</dbReference>
<dbReference type="GO" id="GO:0009279">
    <property type="term" value="C:cell outer membrane"/>
    <property type="evidence" value="ECO:0007669"/>
    <property type="project" value="UniProtKB-SubCell"/>
</dbReference>
<keyword evidence="4 8" id="KW-0812">Transmembrane</keyword>
<dbReference type="Proteomes" id="UP000619457">
    <property type="component" value="Unassembled WGS sequence"/>
</dbReference>
<comment type="caution">
    <text evidence="12">The sequence shown here is derived from an EMBL/GenBank/DDBJ whole genome shotgun (WGS) entry which is preliminary data.</text>
</comment>
<accession>A0A918PPL1</accession>
<dbReference type="PANTHER" id="PTHR30442">
    <property type="entry name" value="IRON III DICITRATE TRANSPORT PROTEIN FECA"/>
    <property type="match status" value="1"/>
</dbReference>
<dbReference type="InterPro" id="IPR037066">
    <property type="entry name" value="Plug_dom_sf"/>
</dbReference>
<evidence type="ECO:0000256" key="5">
    <source>
        <dbReference type="ARBA" id="ARBA00023077"/>
    </source>
</evidence>
<dbReference type="InterPro" id="IPR012910">
    <property type="entry name" value="Plug_dom"/>
</dbReference>
<dbReference type="Gene3D" id="2.40.170.20">
    <property type="entry name" value="TonB-dependent receptor, beta-barrel domain"/>
    <property type="match status" value="1"/>
</dbReference>
<evidence type="ECO:0000259" key="11">
    <source>
        <dbReference type="Pfam" id="PF07715"/>
    </source>
</evidence>
<evidence type="ECO:0000256" key="3">
    <source>
        <dbReference type="ARBA" id="ARBA00022452"/>
    </source>
</evidence>
<evidence type="ECO:0000256" key="1">
    <source>
        <dbReference type="ARBA" id="ARBA00004571"/>
    </source>
</evidence>
<feature type="domain" description="TonB-dependent receptor plug" evidence="11">
    <location>
        <begin position="141"/>
        <end position="241"/>
    </location>
</feature>
<evidence type="ECO:0000313" key="12">
    <source>
        <dbReference type="EMBL" id="GGZ16056.1"/>
    </source>
</evidence>
<keyword evidence="7 8" id="KW-0998">Cell outer membrane</keyword>
<dbReference type="InterPro" id="IPR036942">
    <property type="entry name" value="Beta-barrel_TonB_sf"/>
</dbReference>
<keyword evidence="2 8" id="KW-0813">Transport</keyword>
<keyword evidence="5 9" id="KW-0798">TonB box</keyword>
<comment type="similarity">
    <text evidence="8 9">Belongs to the TonB-dependent receptor family.</text>
</comment>
<dbReference type="InterPro" id="IPR039426">
    <property type="entry name" value="TonB-dep_rcpt-like"/>
</dbReference>
<dbReference type="Pfam" id="PF00593">
    <property type="entry name" value="TonB_dep_Rec_b-barrel"/>
    <property type="match status" value="1"/>
</dbReference>
<dbReference type="InterPro" id="IPR000531">
    <property type="entry name" value="Beta-barrel_TonB"/>
</dbReference>
<gene>
    <name evidence="12" type="primary">fecA</name>
    <name evidence="12" type="ORF">GCM10007049_05380</name>
</gene>
<sequence length="815" mass="92378">MDITLFPMKHYLSLFLILLSFSVQAQISLSGIISQNQQVLPGALIYIPGSSFQASSDANGYYRLRGIPAGKHELVVFYTGNQTLHKTINLDENSGEVTMDFSMEEINAELDDITVRDQQLNQMSIERLKAVEGTNIYEAKKTEVINLQEISANLATNNSRQVYAKIPGLNIYESDAAGLQLGIGARGLDPNRTSNFNVRQNGYDISADALGYPESYYTPALEAVERIEVVRGAASLQYGTQFGGLLNFQMKSGHPDKEIDVRLRNTAGSYGFYNTFTSLGGSSGKWNYYGFFQYKRGDGWRENSQFNSKMAYAAVKYQANEKLSIGLQYTYMKYLAQQPGGLTDAMFNQDPRQSIRDRNWFQVNWNLIANTIDYRFSDRLKLNIRNFALIGGRDALGNLGRIDRVDDMGPRNLFVDDFSNFGSESRLMYHYQINNQPQVALIGFRYYNGLTDRKQGLGDDGSDANFSFTNPDHLEDSDYDFPGKNLSFFAEHIFNLNPRFSVTPGMRIEHILTEADGYYSQTTKVLDPDTGFAVDSTYQVQEYKSNSRTFAFAGIGLSYKPNEFLEVYSNFSQNYRSINFNDIRVNNPNLVVDENIKDESGYNFDLGFRGSGSPNKYNFDLSFFYLRYNDRIGAILQVDPENFRIYRYRTNIADAYSMGLEAFGEVNLKETFIKSLPIDVNVFANFSVINAKYLKSSERSVEGNQVELVPPFSLRPGLTLGKDHWKLTYQYAYVQEHYTDASNAVQTATAVEGIIPSYSVMDISAFYRWKRYKVEGSINNLTNNMYFTRRAAGYPGPGIIPSDGRSFFLTLEINI</sequence>
<dbReference type="Pfam" id="PF07715">
    <property type="entry name" value="Plug"/>
    <property type="match status" value="1"/>
</dbReference>
<evidence type="ECO:0000259" key="10">
    <source>
        <dbReference type="Pfam" id="PF00593"/>
    </source>
</evidence>
<keyword evidence="12" id="KW-0675">Receptor</keyword>
<dbReference type="SUPFAM" id="SSF49464">
    <property type="entry name" value="Carboxypeptidase regulatory domain-like"/>
    <property type="match status" value="1"/>
</dbReference>
<dbReference type="PROSITE" id="PS52016">
    <property type="entry name" value="TONB_DEPENDENT_REC_3"/>
    <property type="match status" value="1"/>
</dbReference>
<evidence type="ECO:0000313" key="13">
    <source>
        <dbReference type="Proteomes" id="UP000619457"/>
    </source>
</evidence>
<dbReference type="SUPFAM" id="SSF56935">
    <property type="entry name" value="Porins"/>
    <property type="match status" value="1"/>
</dbReference>
<name>A0A918PPL1_9BACT</name>
<dbReference type="PANTHER" id="PTHR30442:SF0">
    <property type="entry name" value="FE(3+) DICITRATE TRANSPORT PROTEIN FECA"/>
    <property type="match status" value="1"/>
</dbReference>
<protein>
    <submittedName>
        <fullName evidence="12">TonB-dependent receptor</fullName>
    </submittedName>
</protein>
<dbReference type="AlphaFoldDB" id="A0A918PPL1"/>
<reference evidence="12" key="2">
    <citation type="submission" date="2020-09" db="EMBL/GenBank/DDBJ databases">
        <authorList>
            <person name="Sun Q."/>
            <person name="Kim S."/>
        </authorList>
    </citation>
    <scope>NUCLEOTIDE SEQUENCE</scope>
    <source>
        <strain evidence="12">KCTC 12368</strain>
    </source>
</reference>
<organism evidence="12 13">
    <name type="scientific">Echinicola pacifica</name>
    <dbReference type="NCBI Taxonomy" id="346377"/>
    <lineage>
        <taxon>Bacteria</taxon>
        <taxon>Pseudomonadati</taxon>
        <taxon>Bacteroidota</taxon>
        <taxon>Cytophagia</taxon>
        <taxon>Cytophagales</taxon>
        <taxon>Cyclobacteriaceae</taxon>
        <taxon>Echinicola</taxon>
    </lineage>
</organism>
<dbReference type="EMBL" id="BMWX01000001">
    <property type="protein sequence ID" value="GGZ16056.1"/>
    <property type="molecule type" value="Genomic_DNA"/>
</dbReference>
<dbReference type="InterPro" id="IPR008969">
    <property type="entry name" value="CarboxyPept-like_regulatory"/>
</dbReference>
<keyword evidence="13" id="KW-1185">Reference proteome</keyword>
<evidence type="ECO:0000256" key="8">
    <source>
        <dbReference type="PROSITE-ProRule" id="PRU01360"/>
    </source>
</evidence>
<dbReference type="Gene3D" id="2.170.130.10">
    <property type="entry name" value="TonB-dependent receptor, plug domain"/>
    <property type="match status" value="1"/>
</dbReference>
<proteinExistence type="inferred from homology"/>
<evidence type="ECO:0000256" key="4">
    <source>
        <dbReference type="ARBA" id="ARBA00022692"/>
    </source>
</evidence>